<dbReference type="GO" id="GO:0016740">
    <property type="term" value="F:transferase activity"/>
    <property type="evidence" value="ECO:0007669"/>
    <property type="project" value="UniProtKB-KW"/>
</dbReference>
<sequence>MGDVGVYQATEHAAGKTPTRVGLLGAGAQAREVASYLPSGTEVFWAVSATHLDLNATDQIDIASPSSAARDLPVVGAVGAPALRRELVAAWPGKRFLTVVSTAAYIDSSCLIGDGVVIAPGAVLTVDVVVGDHCQVNIGATISHDVRLGSFVTVGPGAHISGHVHLGDGVFVGVGASISNNVSIASGVVIAAGATVLADVMTPNAVVAGVPASVVKTRNGWLDVL</sequence>
<dbReference type="RefSeq" id="WP_112707717.1">
    <property type="nucleotide sequence ID" value="NZ_QMEU01000012.1"/>
</dbReference>
<dbReference type="EMBL" id="QMEU01000012">
    <property type="protein sequence ID" value="RAU97839.1"/>
    <property type="molecule type" value="Genomic_DNA"/>
</dbReference>
<name>A0A329KRQ1_9MYCO</name>
<comment type="caution">
    <text evidence="5">The sequence shown here is derived from an EMBL/GenBank/DDBJ whole genome shotgun (WGS) entry which is preliminary data.</text>
</comment>
<evidence type="ECO:0000313" key="5">
    <source>
        <dbReference type="EMBL" id="RAU97839.1"/>
    </source>
</evidence>
<evidence type="ECO:0008006" key="7">
    <source>
        <dbReference type="Google" id="ProtNLM"/>
    </source>
</evidence>
<organism evidence="5 6">
    <name type="scientific">Mycobacterium colombiense</name>
    <dbReference type="NCBI Taxonomy" id="339268"/>
    <lineage>
        <taxon>Bacteria</taxon>
        <taxon>Bacillati</taxon>
        <taxon>Actinomycetota</taxon>
        <taxon>Actinomycetes</taxon>
        <taxon>Mycobacteriales</taxon>
        <taxon>Mycobacteriaceae</taxon>
        <taxon>Mycobacterium</taxon>
        <taxon>Mycobacterium avium complex (MAC)</taxon>
    </lineage>
</organism>
<proteinExistence type="predicted"/>
<dbReference type="InterPro" id="IPR050179">
    <property type="entry name" value="Trans_hexapeptide_repeat"/>
</dbReference>
<dbReference type="Proteomes" id="UP000250347">
    <property type="component" value="Unassembled WGS sequence"/>
</dbReference>
<keyword evidence="2" id="KW-0677">Repeat</keyword>
<dbReference type="PANTHER" id="PTHR43300">
    <property type="entry name" value="ACETYLTRANSFERASE"/>
    <property type="match status" value="1"/>
</dbReference>
<dbReference type="Gene3D" id="2.160.10.10">
    <property type="entry name" value="Hexapeptide repeat proteins"/>
    <property type="match status" value="1"/>
</dbReference>
<feature type="binding site" evidence="4">
    <location>
        <position position="79"/>
    </location>
    <ligand>
        <name>substrate</name>
    </ligand>
</feature>
<evidence type="ECO:0000256" key="1">
    <source>
        <dbReference type="ARBA" id="ARBA00022679"/>
    </source>
</evidence>
<evidence type="ECO:0000256" key="4">
    <source>
        <dbReference type="PIRSR" id="PIRSR620019-2"/>
    </source>
</evidence>
<reference evidence="5 6" key="1">
    <citation type="submission" date="2018-06" db="EMBL/GenBank/DDBJ databases">
        <title>NTM in soil in Japan.</title>
        <authorList>
            <person name="Ohya K."/>
        </authorList>
    </citation>
    <scope>NUCLEOTIDE SEQUENCE [LARGE SCALE GENOMIC DNA]</scope>
    <source>
        <strain evidence="5 6">GF76</strain>
    </source>
</reference>
<dbReference type="CDD" id="cd03360">
    <property type="entry name" value="LbH_AT_putative"/>
    <property type="match status" value="1"/>
</dbReference>
<dbReference type="PROSITE" id="PS00101">
    <property type="entry name" value="HEXAPEP_TRANSFERASES"/>
    <property type="match status" value="1"/>
</dbReference>
<dbReference type="SUPFAM" id="SSF51161">
    <property type="entry name" value="Trimeric LpxA-like enzymes"/>
    <property type="match status" value="1"/>
</dbReference>
<dbReference type="InterPro" id="IPR011004">
    <property type="entry name" value="Trimer_LpxA-like_sf"/>
</dbReference>
<dbReference type="InterPro" id="IPR020019">
    <property type="entry name" value="AcTrfase_PglD-like"/>
</dbReference>
<feature type="active site" description="Proton acceptor" evidence="3">
    <location>
        <position position="144"/>
    </location>
</feature>
<gene>
    <name evidence="5" type="ORF">DQP58_06860</name>
</gene>
<accession>A0A329KRQ1</accession>
<feature type="site" description="Increases basicity of active site His" evidence="3">
    <location>
        <position position="145"/>
    </location>
</feature>
<dbReference type="InterPro" id="IPR018357">
    <property type="entry name" value="Hexapep_transf_CS"/>
</dbReference>
<dbReference type="AlphaFoldDB" id="A0A329KRQ1"/>
<evidence type="ECO:0000313" key="6">
    <source>
        <dbReference type="Proteomes" id="UP000250347"/>
    </source>
</evidence>
<dbReference type="PANTHER" id="PTHR43300:SF7">
    <property type="entry name" value="UDP-N-ACETYLBACILLOSAMINE N-ACETYLTRANSFERASE"/>
    <property type="match status" value="1"/>
</dbReference>
<evidence type="ECO:0000256" key="2">
    <source>
        <dbReference type="ARBA" id="ARBA00022737"/>
    </source>
</evidence>
<evidence type="ECO:0000256" key="3">
    <source>
        <dbReference type="PIRSR" id="PIRSR620019-1"/>
    </source>
</evidence>
<protein>
    <recommendedName>
        <fullName evidence="7">Acetyltransferase</fullName>
    </recommendedName>
</protein>
<keyword evidence="1" id="KW-0808">Transferase</keyword>